<dbReference type="Gene3D" id="1.10.1740.10">
    <property type="match status" value="1"/>
</dbReference>
<evidence type="ECO:0000256" key="5">
    <source>
        <dbReference type="RuleBase" id="RU362124"/>
    </source>
</evidence>
<dbReference type="InterPro" id="IPR007630">
    <property type="entry name" value="RNA_pol_sigma70_r4"/>
</dbReference>
<evidence type="ECO:0000256" key="1">
    <source>
        <dbReference type="ARBA" id="ARBA00023015"/>
    </source>
</evidence>
<evidence type="ECO:0000256" key="2">
    <source>
        <dbReference type="ARBA" id="ARBA00023082"/>
    </source>
</evidence>
<dbReference type="AlphaFoldDB" id="A0A1T4XBQ9"/>
<dbReference type="InterPro" id="IPR012845">
    <property type="entry name" value="RNA_pol_sigma_FliA_WhiG"/>
</dbReference>
<keyword evidence="8" id="KW-0969">Cilium</keyword>
<dbReference type="RefSeq" id="WP_078717565.1">
    <property type="nucleotide sequence ID" value="NZ_FUYC01000009.1"/>
</dbReference>
<feature type="domain" description="RNA polymerase sigma-70" evidence="7">
    <location>
        <begin position="225"/>
        <end position="251"/>
    </location>
</feature>
<evidence type="ECO:0000259" key="7">
    <source>
        <dbReference type="PROSITE" id="PS00716"/>
    </source>
</evidence>
<reference evidence="8 9" key="1">
    <citation type="submission" date="2017-02" db="EMBL/GenBank/DDBJ databases">
        <authorList>
            <person name="Peterson S.W."/>
        </authorList>
    </citation>
    <scope>NUCLEOTIDE SEQUENCE [LARGE SCALE GENOMIC DNA]</scope>
    <source>
        <strain evidence="8 9">DSM 16080</strain>
    </source>
</reference>
<dbReference type="PRINTS" id="PR00046">
    <property type="entry name" value="SIGMA70FCT"/>
</dbReference>
<dbReference type="InterPro" id="IPR013324">
    <property type="entry name" value="RNA_pol_sigma_r3/r4-like"/>
</dbReference>
<dbReference type="PANTHER" id="PTHR30385">
    <property type="entry name" value="SIGMA FACTOR F FLAGELLAR"/>
    <property type="match status" value="1"/>
</dbReference>
<dbReference type="Pfam" id="PF04545">
    <property type="entry name" value="Sigma70_r4"/>
    <property type="match status" value="1"/>
</dbReference>
<gene>
    <name evidence="8" type="ORF">SAMN02745704_02010</name>
</gene>
<name>A0A1T4XBQ9_9BACT</name>
<keyword evidence="1 5" id="KW-0805">Transcription regulation</keyword>
<dbReference type="InterPro" id="IPR014284">
    <property type="entry name" value="RNA_pol_sigma-70_dom"/>
</dbReference>
<keyword evidence="8" id="KW-0282">Flagellum</keyword>
<protein>
    <recommendedName>
        <fullName evidence="5">RNA polymerase sigma factor</fullName>
    </recommendedName>
</protein>
<dbReference type="SUPFAM" id="SSF88659">
    <property type="entry name" value="Sigma3 and sigma4 domains of RNA polymerase sigma factors"/>
    <property type="match status" value="2"/>
</dbReference>
<evidence type="ECO:0000256" key="4">
    <source>
        <dbReference type="ARBA" id="ARBA00023163"/>
    </source>
</evidence>
<dbReference type="GO" id="GO:0003677">
    <property type="term" value="F:DNA binding"/>
    <property type="evidence" value="ECO:0007669"/>
    <property type="project" value="UniProtKB-KW"/>
</dbReference>
<keyword evidence="9" id="KW-1185">Reference proteome</keyword>
<keyword evidence="8" id="KW-0966">Cell projection</keyword>
<sequence length="262" mass="29648">MAILNSSGKSSSSKSDPWHDLESGRVAWADFSPKQQEAIVRHFAPKIRILALRLKAKLPQSVELSELMSAGSLGLLDALKKFDPTLGIKFDTYSENRIKGAMLDELRRMDWFSRGLRHKVKTIEEASRQIEHKTGRQATARQIEKHTGMSAKEVQQGMEALQNQLCISLDNFQENLVGGKNALGENEPYQSAAFQEMVDKVALLIEELTPREKLVISLYYGEELNMKETAEVMDITEGRVSQLHSQALLKLRAKYRDRFDAE</sequence>
<dbReference type="PROSITE" id="PS00715">
    <property type="entry name" value="SIGMA70_1"/>
    <property type="match status" value="1"/>
</dbReference>
<evidence type="ECO:0000259" key="6">
    <source>
        <dbReference type="PROSITE" id="PS00715"/>
    </source>
</evidence>
<dbReference type="InterPro" id="IPR000943">
    <property type="entry name" value="RNA_pol_sigma70"/>
</dbReference>
<dbReference type="InterPro" id="IPR007624">
    <property type="entry name" value="RNA_pol_sigma70_r3"/>
</dbReference>
<dbReference type="SUPFAM" id="SSF88946">
    <property type="entry name" value="Sigma2 domain of RNA polymerase sigma factors"/>
    <property type="match status" value="1"/>
</dbReference>
<dbReference type="PROSITE" id="PS00716">
    <property type="entry name" value="SIGMA70_2"/>
    <property type="match status" value="1"/>
</dbReference>
<dbReference type="STRING" id="1121449.SAMN02745704_02010"/>
<keyword evidence="4 5" id="KW-0804">Transcription</keyword>
<dbReference type="CDD" id="cd06171">
    <property type="entry name" value="Sigma70_r4"/>
    <property type="match status" value="1"/>
</dbReference>
<dbReference type="GO" id="GO:0016987">
    <property type="term" value="F:sigma factor activity"/>
    <property type="evidence" value="ECO:0007669"/>
    <property type="project" value="UniProtKB-KW"/>
</dbReference>
<proteinExistence type="inferred from homology"/>
<dbReference type="NCBIfam" id="TIGR02479">
    <property type="entry name" value="FliA_WhiG"/>
    <property type="match status" value="1"/>
</dbReference>
<keyword evidence="2 5" id="KW-0731">Sigma factor</keyword>
<dbReference type="GO" id="GO:0003899">
    <property type="term" value="F:DNA-directed RNA polymerase activity"/>
    <property type="evidence" value="ECO:0007669"/>
    <property type="project" value="InterPro"/>
</dbReference>
<dbReference type="Pfam" id="PF04539">
    <property type="entry name" value="Sigma70_r3"/>
    <property type="match status" value="1"/>
</dbReference>
<evidence type="ECO:0000313" key="9">
    <source>
        <dbReference type="Proteomes" id="UP000190027"/>
    </source>
</evidence>
<dbReference type="Gene3D" id="1.20.140.160">
    <property type="match status" value="1"/>
</dbReference>
<dbReference type="NCBIfam" id="TIGR02937">
    <property type="entry name" value="sigma70-ECF"/>
    <property type="match status" value="1"/>
</dbReference>
<dbReference type="OrthoDB" id="9799825at2"/>
<dbReference type="GO" id="GO:0006352">
    <property type="term" value="P:DNA-templated transcription initiation"/>
    <property type="evidence" value="ECO:0007669"/>
    <property type="project" value="InterPro"/>
</dbReference>
<dbReference type="NCBIfam" id="NF005413">
    <property type="entry name" value="PRK06986.1"/>
    <property type="match status" value="1"/>
</dbReference>
<evidence type="ECO:0000256" key="3">
    <source>
        <dbReference type="ARBA" id="ARBA00023125"/>
    </source>
</evidence>
<organism evidence="8 9">
    <name type="scientific">Paucidesulfovibrio gracilis DSM 16080</name>
    <dbReference type="NCBI Taxonomy" id="1121449"/>
    <lineage>
        <taxon>Bacteria</taxon>
        <taxon>Pseudomonadati</taxon>
        <taxon>Thermodesulfobacteriota</taxon>
        <taxon>Desulfovibrionia</taxon>
        <taxon>Desulfovibrionales</taxon>
        <taxon>Desulfovibrionaceae</taxon>
        <taxon>Paucidesulfovibrio</taxon>
    </lineage>
</organism>
<comment type="similarity">
    <text evidence="5">Belongs to the sigma-70 factor family.</text>
</comment>
<keyword evidence="3 5" id="KW-0238">DNA-binding</keyword>
<dbReference type="InterPro" id="IPR007627">
    <property type="entry name" value="RNA_pol_sigma70_r2"/>
</dbReference>
<dbReference type="InterPro" id="IPR013325">
    <property type="entry name" value="RNA_pol_sigma_r2"/>
</dbReference>
<dbReference type="PIRSF" id="PIRSF000770">
    <property type="entry name" value="RNA_pol_sigma-SigE/K"/>
    <property type="match status" value="1"/>
</dbReference>
<accession>A0A1T4XBQ9</accession>
<evidence type="ECO:0000313" key="8">
    <source>
        <dbReference type="EMBL" id="SKA86827.1"/>
    </source>
</evidence>
<dbReference type="PANTHER" id="PTHR30385:SF7">
    <property type="entry name" value="RNA POLYMERASE SIGMA FACTOR FLIA"/>
    <property type="match status" value="1"/>
</dbReference>
<comment type="function">
    <text evidence="5">Sigma factors are initiation factors that promote the attachment of RNA polymerase to specific initiation sites and are then released.</text>
</comment>
<dbReference type="Pfam" id="PF04542">
    <property type="entry name" value="Sigma70_r2"/>
    <property type="match status" value="1"/>
</dbReference>
<feature type="domain" description="RNA polymerase sigma-70" evidence="6">
    <location>
        <begin position="66"/>
        <end position="79"/>
    </location>
</feature>
<dbReference type="Proteomes" id="UP000190027">
    <property type="component" value="Unassembled WGS sequence"/>
</dbReference>
<dbReference type="EMBL" id="FUYC01000009">
    <property type="protein sequence ID" value="SKA86827.1"/>
    <property type="molecule type" value="Genomic_DNA"/>
</dbReference>